<dbReference type="Proteomes" id="UP000292003">
    <property type="component" value="Unassembled WGS sequence"/>
</dbReference>
<comment type="caution">
    <text evidence="6">The sequence shown here is derived from an EMBL/GenBank/DDBJ whole genome shotgun (WGS) entry which is preliminary data.</text>
</comment>
<dbReference type="InterPro" id="IPR029063">
    <property type="entry name" value="SAM-dependent_MTases_sf"/>
</dbReference>
<gene>
    <name evidence="6" type="ORF">EWH70_24630</name>
</gene>
<dbReference type="RefSeq" id="WP_130477892.1">
    <property type="nucleotide sequence ID" value="NZ_SFCC01000013.1"/>
</dbReference>
<evidence type="ECO:0000256" key="3">
    <source>
        <dbReference type="ARBA" id="ARBA00022691"/>
    </source>
</evidence>
<dbReference type="InterPro" id="IPR012967">
    <property type="entry name" value="COMT_dimerisation"/>
</dbReference>
<evidence type="ECO:0000313" key="6">
    <source>
        <dbReference type="EMBL" id="RZQ61078.1"/>
    </source>
</evidence>
<dbReference type="InterPro" id="IPR036388">
    <property type="entry name" value="WH-like_DNA-bd_sf"/>
</dbReference>
<dbReference type="CDD" id="cd02440">
    <property type="entry name" value="AdoMet_MTases"/>
    <property type="match status" value="1"/>
</dbReference>
<dbReference type="PANTHER" id="PTHR43712:SF2">
    <property type="entry name" value="O-METHYLTRANSFERASE CICE"/>
    <property type="match status" value="1"/>
</dbReference>
<dbReference type="PIRSF" id="PIRSF005739">
    <property type="entry name" value="O-mtase"/>
    <property type="match status" value="1"/>
</dbReference>
<name>A0A4Q7J2T6_9PSEU</name>
<dbReference type="Pfam" id="PF00891">
    <property type="entry name" value="Methyltransf_2"/>
    <property type="match status" value="1"/>
</dbReference>
<evidence type="ECO:0000256" key="2">
    <source>
        <dbReference type="ARBA" id="ARBA00022679"/>
    </source>
</evidence>
<evidence type="ECO:0000256" key="1">
    <source>
        <dbReference type="ARBA" id="ARBA00022603"/>
    </source>
</evidence>
<dbReference type="PANTHER" id="PTHR43712">
    <property type="entry name" value="PUTATIVE (AFU_ORTHOLOGUE AFUA_4G14580)-RELATED"/>
    <property type="match status" value="1"/>
</dbReference>
<feature type="domain" description="O-methyltransferase dimerisation" evidence="5">
    <location>
        <begin position="22"/>
        <end position="89"/>
    </location>
</feature>
<dbReference type="AlphaFoldDB" id="A0A4Q7J2T6"/>
<dbReference type="InterPro" id="IPR036390">
    <property type="entry name" value="WH_DNA-bd_sf"/>
</dbReference>
<sequence>MSVVPAGSDVQSVARLTEMADYTVPFALRAVCDLAVADHLGDGPVPVADLARATGTHARSLLRVLRALACRGVFSEVEPEVFALTPLAEPLRSDHPRSLRAAYPLLAPDIQAWARFDHSVRTGAAAFDAAHGTDYWSYLQRHPADSARFDASQRAVTAREIKVLLPAYDWGCFGTLVDVGGGNGAFLSAVLQRHPDLRGVLFDQPHVVSGAGPVLHERGVTARCTVVGGDFLTAVPPGGDGYLIKRALYDLGDGDAEAVLTAIRAAIRPGGRLLIVEPVVEPGDEFDWGKLYDLLLLTMRGGGSRTEGQHRELLAATGFELLRVIRTKSLPIVEARAV</sequence>
<dbReference type="EMBL" id="SFCC01000013">
    <property type="protein sequence ID" value="RZQ61078.1"/>
    <property type="molecule type" value="Genomic_DNA"/>
</dbReference>
<dbReference type="PROSITE" id="PS51683">
    <property type="entry name" value="SAM_OMT_II"/>
    <property type="match status" value="1"/>
</dbReference>
<organism evidence="6 7">
    <name type="scientific">Amycolatopsis suaedae</name>
    <dbReference type="NCBI Taxonomy" id="2510978"/>
    <lineage>
        <taxon>Bacteria</taxon>
        <taxon>Bacillati</taxon>
        <taxon>Actinomycetota</taxon>
        <taxon>Actinomycetes</taxon>
        <taxon>Pseudonocardiales</taxon>
        <taxon>Pseudonocardiaceae</taxon>
        <taxon>Amycolatopsis</taxon>
    </lineage>
</organism>
<dbReference type="OrthoDB" id="3804952at2"/>
<proteinExistence type="predicted"/>
<reference evidence="6 7" key="1">
    <citation type="submission" date="2019-02" db="EMBL/GenBank/DDBJ databases">
        <title>Draft genome sequence of Amycolatopsis sp. 8-3EHSu isolated from roots of Suaeda maritima.</title>
        <authorList>
            <person name="Duangmal K."/>
            <person name="Chantavorakit T."/>
        </authorList>
    </citation>
    <scope>NUCLEOTIDE SEQUENCE [LARGE SCALE GENOMIC DNA]</scope>
    <source>
        <strain evidence="6 7">8-3EHSu</strain>
    </source>
</reference>
<dbReference type="InterPro" id="IPR016461">
    <property type="entry name" value="COMT-like"/>
</dbReference>
<protein>
    <submittedName>
        <fullName evidence="6">Methyltransferase</fullName>
    </submittedName>
</protein>
<evidence type="ECO:0000259" key="4">
    <source>
        <dbReference type="Pfam" id="PF00891"/>
    </source>
</evidence>
<dbReference type="SUPFAM" id="SSF46785">
    <property type="entry name" value="Winged helix' DNA-binding domain"/>
    <property type="match status" value="1"/>
</dbReference>
<dbReference type="Gene3D" id="1.10.287.1350">
    <property type="match status" value="1"/>
</dbReference>
<dbReference type="GO" id="GO:0032259">
    <property type="term" value="P:methylation"/>
    <property type="evidence" value="ECO:0007669"/>
    <property type="project" value="UniProtKB-KW"/>
</dbReference>
<accession>A0A4Q7J2T6</accession>
<dbReference type="SUPFAM" id="SSF53335">
    <property type="entry name" value="S-adenosyl-L-methionine-dependent methyltransferases"/>
    <property type="match status" value="1"/>
</dbReference>
<evidence type="ECO:0000313" key="7">
    <source>
        <dbReference type="Proteomes" id="UP000292003"/>
    </source>
</evidence>
<evidence type="ECO:0000259" key="5">
    <source>
        <dbReference type="Pfam" id="PF08100"/>
    </source>
</evidence>
<keyword evidence="3" id="KW-0949">S-adenosyl-L-methionine</keyword>
<dbReference type="Pfam" id="PF08100">
    <property type="entry name" value="Dimerisation"/>
    <property type="match status" value="1"/>
</dbReference>
<dbReference type="InterPro" id="IPR001077">
    <property type="entry name" value="COMT_C"/>
</dbReference>
<feature type="domain" description="O-methyltransferase C-terminal" evidence="4">
    <location>
        <begin position="113"/>
        <end position="320"/>
    </location>
</feature>
<dbReference type="GO" id="GO:0046983">
    <property type="term" value="F:protein dimerization activity"/>
    <property type="evidence" value="ECO:0007669"/>
    <property type="project" value="InterPro"/>
</dbReference>
<keyword evidence="7" id="KW-1185">Reference proteome</keyword>
<keyword evidence="2 6" id="KW-0808">Transferase</keyword>
<dbReference type="Gene3D" id="1.10.10.10">
    <property type="entry name" value="Winged helix-like DNA-binding domain superfamily/Winged helix DNA-binding domain"/>
    <property type="match status" value="1"/>
</dbReference>
<keyword evidence="1 6" id="KW-0489">Methyltransferase</keyword>
<dbReference type="Gene3D" id="3.40.50.150">
    <property type="entry name" value="Vaccinia Virus protein VP39"/>
    <property type="match status" value="1"/>
</dbReference>
<dbReference type="GO" id="GO:0008171">
    <property type="term" value="F:O-methyltransferase activity"/>
    <property type="evidence" value="ECO:0007669"/>
    <property type="project" value="InterPro"/>
</dbReference>